<comment type="caution">
    <text evidence="3">The sequence shown here is derived from an EMBL/GenBank/DDBJ whole genome shotgun (WGS) entry which is preliminary data.</text>
</comment>
<organism evidence="3 5">
    <name type="scientific">Rotaria magnacalcarata</name>
    <dbReference type="NCBI Taxonomy" id="392030"/>
    <lineage>
        <taxon>Eukaryota</taxon>
        <taxon>Metazoa</taxon>
        <taxon>Spiralia</taxon>
        <taxon>Gnathifera</taxon>
        <taxon>Rotifera</taxon>
        <taxon>Eurotatoria</taxon>
        <taxon>Bdelloidea</taxon>
        <taxon>Philodinida</taxon>
        <taxon>Philodinidae</taxon>
        <taxon>Rotaria</taxon>
    </lineage>
</organism>
<evidence type="ECO:0000313" key="4">
    <source>
        <dbReference type="EMBL" id="CAF4804513.1"/>
    </source>
</evidence>
<evidence type="ECO:0000313" key="3">
    <source>
        <dbReference type="EMBL" id="CAF4782289.1"/>
    </source>
</evidence>
<evidence type="ECO:0000313" key="2">
    <source>
        <dbReference type="EMBL" id="CAF4693190.1"/>
    </source>
</evidence>
<dbReference type="EMBL" id="CAJOBH010117357">
    <property type="protein sequence ID" value="CAF4693190.1"/>
    <property type="molecule type" value="Genomic_DNA"/>
</dbReference>
<dbReference type="EMBL" id="CAJOBI010149418">
    <property type="protein sequence ID" value="CAF4804513.1"/>
    <property type="molecule type" value="Genomic_DNA"/>
</dbReference>
<dbReference type="EMBL" id="CAJOBI010144269">
    <property type="protein sequence ID" value="CAF4782289.1"/>
    <property type="molecule type" value="Genomic_DNA"/>
</dbReference>
<dbReference type="AlphaFoldDB" id="A0A8S3B638"/>
<dbReference type="Proteomes" id="UP000681967">
    <property type="component" value="Unassembled WGS sequence"/>
</dbReference>
<dbReference type="EMBL" id="CAJOBH010091605">
    <property type="protein sequence ID" value="CAF4567908.1"/>
    <property type="molecule type" value="Genomic_DNA"/>
</dbReference>
<dbReference type="Proteomes" id="UP000676336">
    <property type="component" value="Unassembled WGS sequence"/>
</dbReference>
<sequence>MQITLIESLCGFQKVIKTLDNRPLVITSLPGEVIKP</sequence>
<dbReference type="InterPro" id="IPR008971">
    <property type="entry name" value="HSP40/DnaJ_pept-bd"/>
</dbReference>
<proteinExistence type="predicted"/>
<evidence type="ECO:0000313" key="5">
    <source>
        <dbReference type="Proteomes" id="UP000676336"/>
    </source>
</evidence>
<name>A0A8S3B638_9BILA</name>
<protein>
    <submittedName>
        <fullName evidence="3">Uncharacterized protein</fullName>
    </submittedName>
</protein>
<gene>
    <name evidence="1" type="ORF">BYL167_LOCUS38784</name>
    <name evidence="2" type="ORF">BYL167_LOCUS43797</name>
    <name evidence="3" type="ORF">SMN809_LOCUS46400</name>
    <name evidence="4" type="ORF">SMN809_LOCUS47321</name>
</gene>
<dbReference type="GO" id="GO:0051082">
    <property type="term" value="F:unfolded protein binding"/>
    <property type="evidence" value="ECO:0007669"/>
    <property type="project" value="InterPro"/>
</dbReference>
<reference evidence="3" key="1">
    <citation type="submission" date="2021-02" db="EMBL/GenBank/DDBJ databases">
        <authorList>
            <person name="Nowell W R."/>
        </authorList>
    </citation>
    <scope>NUCLEOTIDE SEQUENCE</scope>
</reference>
<feature type="non-terminal residue" evidence="3">
    <location>
        <position position="1"/>
    </location>
</feature>
<accession>A0A8S3B638</accession>
<dbReference type="GO" id="GO:0006457">
    <property type="term" value="P:protein folding"/>
    <property type="evidence" value="ECO:0007669"/>
    <property type="project" value="InterPro"/>
</dbReference>
<dbReference type="SUPFAM" id="SSF49493">
    <property type="entry name" value="HSP40/DnaJ peptide-binding domain"/>
    <property type="match status" value="1"/>
</dbReference>
<dbReference type="Gene3D" id="2.60.260.20">
    <property type="entry name" value="Urease metallochaperone UreE, N-terminal domain"/>
    <property type="match status" value="1"/>
</dbReference>
<evidence type="ECO:0000313" key="1">
    <source>
        <dbReference type="EMBL" id="CAF4567908.1"/>
    </source>
</evidence>